<dbReference type="Proteomes" id="UP001500212">
    <property type="component" value="Unassembled WGS sequence"/>
</dbReference>
<dbReference type="Gene3D" id="1.10.260.40">
    <property type="entry name" value="lambda repressor-like DNA-binding domains"/>
    <property type="match status" value="1"/>
</dbReference>
<evidence type="ECO:0000313" key="2">
    <source>
        <dbReference type="EMBL" id="GAA4602559.1"/>
    </source>
</evidence>
<evidence type="ECO:0000259" key="1">
    <source>
        <dbReference type="Pfam" id="PF19054"/>
    </source>
</evidence>
<dbReference type="CDD" id="cd00093">
    <property type="entry name" value="HTH_XRE"/>
    <property type="match status" value="1"/>
</dbReference>
<sequence length="295" mass="32585">MPSRNIPSVRLRRIGSALRKAREDGGLTIDTACRRYGRSKSWLSTLENGLHSIDPQELADLLNFYEVPEGPLRDSLLHLATHKPGKNWERAYEGRISAAALDLASLEEDAELIRTFQPCVVPGLLQIPEYTRGLIAAGPSGSARMARALVDFRVARQEVLKRPEPPHYVAVISESVLHHQVGGPAFMYAQLRRLADAAQLKHVTLRVLPNSAGAYLWLAGPFGLFTLRPPGGLTVSMVEQFTKSLFMEKESDVALTEATFTRLLDASLSEGASLRLIERLTSQYESSRDGRCLLA</sequence>
<organism evidence="2 3">
    <name type="scientific">Actinoallomurus liliacearum</name>
    <dbReference type="NCBI Taxonomy" id="1080073"/>
    <lineage>
        <taxon>Bacteria</taxon>
        <taxon>Bacillati</taxon>
        <taxon>Actinomycetota</taxon>
        <taxon>Actinomycetes</taxon>
        <taxon>Streptosporangiales</taxon>
        <taxon>Thermomonosporaceae</taxon>
        <taxon>Actinoallomurus</taxon>
    </lineage>
</organism>
<dbReference type="SUPFAM" id="SSF47413">
    <property type="entry name" value="lambda repressor-like DNA-binding domains"/>
    <property type="match status" value="1"/>
</dbReference>
<dbReference type="Pfam" id="PF13560">
    <property type="entry name" value="HTH_31"/>
    <property type="match status" value="1"/>
</dbReference>
<comment type="caution">
    <text evidence="2">The sequence shown here is derived from an EMBL/GenBank/DDBJ whole genome shotgun (WGS) entry which is preliminary data.</text>
</comment>
<dbReference type="EMBL" id="BAABHJ010000002">
    <property type="protein sequence ID" value="GAA4602559.1"/>
    <property type="molecule type" value="Genomic_DNA"/>
</dbReference>
<dbReference type="InterPro" id="IPR001387">
    <property type="entry name" value="Cro/C1-type_HTH"/>
</dbReference>
<name>A0ABP8TD99_9ACTN</name>
<gene>
    <name evidence="2" type="ORF">GCM10023195_07950</name>
</gene>
<evidence type="ECO:0000313" key="3">
    <source>
        <dbReference type="Proteomes" id="UP001500212"/>
    </source>
</evidence>
<protein>
    <submittedName>
        <fullName evidence="2">Helix-turn-helix transcriptional regulator</fullName>
    </submittedName>
</protein>
<keyword evidence="3" id="KW-1185">Reference proteome</keyword>
<feature type="domain" description="DUF5753" evidence="1">
    <location>
        <begin position="102"/>
        <end position="279"/>
    </location>
</feature>
<dbReference type="InterPro" id="IPR043917">
    <property type="entry name" value="DUF5753"/>
</dbReference>
<proteinExistence type="predicted"/>
<dbReference type="Pfam" id="PF19054">
    <property type="entry name" value="DUF5753"/>
    <property type="match status" value="1"/>
</dbReference>
<reference evidence="3" key="1">
    <citation type="journal article" date="2019" name="Int. J. Syst. Evol. Microbiol.">
        <title>The Global Catalogue of Microorganisms (GCM) 10K type strain sequencing project: providing services to taxonomists for standard genome sequencing and annotation.</title>
        <authorList>
            <consortium name="The Broad Institute Genomics Platform"/>
            <consortium name="The Broad Institute Genome Sequencing Center for Infectious Disease"/>
            <person name="Wu L."/>
            <person name="Ma J."/>
        </authorList>
    </citation>
    <scope>NUCLEOTIDE SEQUENCE [LARGE SCALE GENOMIC DNA]</scope>
    <source>
        <strain evidence="3">JCM 17938</strain>
    </source>
</reference>
<dbReference type="InterPro" id="IPR010982">
    <property type="entry name" value="Lambda_DNA-bd_dom_sf"/>
</dbReference>
<accession>A0ABP8TD99</accession>